<gene>
    <name evidence="3" type="ORF">MDCFG202_LOCUS259874</name>
</gene>
<accession>A0A9N8RDJ5</accession>
<keyword evidence="2" id="KW-0597">Phosphoprotein</keyword>
<dbReference type="GO" id="GO:0031177">
    <property type="term" value="F:phosphopantetheine binding"/>
    <property type="evidence" value="ECO:0007669"/>
    <property type="project" value="TreeGrafter"/>
</dbReference>
<evidence type="ECO:0008006" key="5">
    <source>
        <dbReference type="Google" id="ProtNLM"/>
    </source>
</evidence>
<evidence type="ECO:0000256" key="1">
    <source>
        <dbReference type="ARBA" id="ARBA00022450"/>
    </source>
</evidence>
<dbReference type="PANTHER" id="PTHR45527:SF1">
    <property type="entry name" value="FATTY ACID SYNTHASE"/>
    <property type="match status" value="1"/>
</dbReference>
<dbReference type="GO" id="GO:0044550">
    <property type="term" value="P:secondary metabolite biosynthetic process"/>
    <property type="evidence" value="ECO:0007669"/>
    <property type="project" value="TreeGrafter"/>
</dbReference>
<dbReference type="InterPro" id="IPR042099">
    <property type="entry name" value="ANL_N_sf"/>
</dbReference>
<dbReference type="GO" id="GO:0005737">
    <property type="term" value="C:cytoplasm"/>
    <property type="evidence" value="ECO:0007669"/>
    <property type="project" value="TreeGrafter"/>
</dbReference>
<name>A0A9N8RDJ5_GIBZA</name>
<evidence type="ECO:0000256" key="2">
    <source>
        <dbReference type="ARBA" id="ARBA00022553"/>
    </source>
</evidence>
<dbReference type="GO" id="GO:0043041">
    <property type="term" value="P:amino acid activation for nonribosomal peptide biosynthetic process"/>
    <property type="evidence" value="ECO:0007669"/>
    <property type="project" value="TreeGrafter"/>
</dbReference>
<dbReference type="PANTHER" id="PTHR45527">
    <property type="entry name" value="NONRIBOSOMAL PEPTIDE SYNTHETASE"/>
    <property type="match status" value="1"/>
</dbReference>
<evidence type="ECO:0000313" key="3">
    <source>
        <dbReference type="EMBL" id="CAG1985082.1"/>
    </source>
</evidence>
<dbReference type="AlphaFoldDB" id="A0A9N8RDJ5"/>
<comment type="caution">
    <text evidence="3">The sequence shown here is derived from an EMBL/GenBank/DDBJ whole genome shotgun (WGS) entry which is preliminary data.</text>
</comment>
<keyword evidence="1" id="KW-0596">Phosphopantetheine</keyword>
<sequence length="150" mass="15983">MDLVGPGIIMRDFNTSYQMKLLDRSVDSVAVHDETQVADAIEVGCGPVVKYFAPSPTAVVSSSGQPQPLGHVGEIYIGGAGVAIGYLDLPAETRRKFVTDAEGQQFYRTGDQGRLLPDGTLLFLGCLEGDTQIKLRGLRIEPIGMGSGNN</sequence>
<dbReference type="Proteomes" id="UP000746612">
    <property type="component" value="Unassembled WGS sequence"/>
</dbReference>
<dbReference type="Gene3D" id="3.40.50.12780">
    <property type="entry name" value="N-terminal domain of ligase-like"/>
    <property type="match status" value="1"/>
</dbReference>
<proteinExistence type="predicted"/>
<evidence type="ECO:0000313" key="4">
    <source>
        <dbReference type="Proteomes" id="UP000746612"/>
    </source>
</evidence>
<reference evidence="3" key="1">
    <citation type="submission" date="2021-03" db="EMBL/GenBank/DDBJ databases">
        <authorList>
            <person name="Alouane T."/>
            <person name="Langin T."/>
            <person name="Bonhomme L."/>
        </authorList>
    </citation>
    <scope>NUCLEOTIDE SEQUENCE</scope>
    <source>
        <strain evidence="3">MDC_Fg202</strain>
    </source>
</reference>
<protein>
    <recommendedName>
        <fullName evidence="5">AMP-dependent synthetase/ligase domain-containing protein</fullName>
    </recommendedName>
</protein>
<organism evidence="3 4">
    <name type="scientific">Gibberella zeae</name>
    <name type="common">Wheat head blight fungus</name>
    <name type="synonym">Fusarium graminearum</name>
    <dbReference type="NCBI Taxonomy" id="5518"/>
    <lineage>
        <taxon>Eukaryota</taxon>
        <taxon>Fungi</taxon>
        <taxon>Dikarya</taxon>
        <taxon>Ascomycota</taxon>
        <taxon>Pezizomycotina</taxon>
        <taxon>Sordariomycetes</taxon>
        <taxon>Hypocreomycetidae</taxon>
        <taxon>Hypocreales</taxon>
        <taxon>Nectriaceae</taxon>
        <taxon>Fusarium</taxon>
    </lineage>
</organism>
<dbReference type="EMBL" id="CAJPIJ010000134">
    <property type="protein sequence ID" value="CAG1985082.1"/>
    <property type="molecule type" value="Genomic_DNA"/>
</dbReference>
<dbReference type="SUPFAM" id="SSF56801">
    <property type="entry name" value="Acetyl-CoA synthetase-like"/>
    <property type="match status" value="1"/>
</dbReference>